<sequence>MLLRRLIWLALVLALAVGSVQTLLQHHFALPLIQTAETFEDQAPVPPALAHAHEPAQAHDHVHDASAWTPQDGAERTFWTWVANVLENLALALMLLVAFAARELWRGLAAAPSAAPWRVAGVALAGFVGLHLWPSLGLPAELPGAQAADLLQRQMAWGLASVCALLACAVLGWARFAGVWRFALALALLALPFAVGFPHAGDPYAAFGPQAHQILTNLTGRFVGVSHLLAVVQWLALGAGAAWLAPRFLQPLLRPAGLRPAALATGEAR</sequence>
<reference evidence="1" key="1">
    <citation type="submission" date="2023-10" db="EMBL/GenBank/DDBJ databases">
        <title>Amphibacter perezi, gen. nov., sp. nov. a novel taxa of the family Comamonadaceae, class Betaproteobacteria isolated from the skin microbiota of Pelophylax perezi from different populations.</title>
        <authorList>
            <person name="Costa S."/>
            <person name="Proenca D.N."/>
            <person name="Lopes I."/>
            <person name="Morais P.V."/>
        </authorList>
    </citation>
    <scope>NUCLEOTIDE SEQUENCE</scope>
    <source>
        <strain evidence="1">SL12-8</strain>
    </source>
</reference>
<gene>
    <name evidence="1" type="ORF">RV045_00845</name>
</gene>
<organism evidence="1 2">
    <name type="scientific">Amphibiibacter pelophylacis</name>
    <dbReference type="NCBI Taxonomy" id="1799477"/>
    <lineage>
        <taxon>Bacteria</taxon>
        <taxon>Pseudomonadati</taxon>
        <taxon>Pseudomonadota</taxon>
        <taxon>Betaproteobacteria</taxon>
        <taxon>Burkholderiales</taxon>
        <taxon>Sphaerotilaceae</taxon>
        <taxon>Amphibiibacter</taxon>
    </lineage>
</organism>
<name>A0ACC6NYE8_9BURK</name>
<dbReference type="Proteomes" id="UP001364695">
    <property type="component" value="Unassembled WGS sequence"/>
</dbReference>
<dbReference type="EMBL" id="JAWDIE010000001">
    <property type="protein sequence ID" value="MEJ7136979.1"/>
    <property type="molecule type" value="Genomic_DNA"/>
</dbReference>
<evidence type="ECO:0000313" key="1">
    <source>
        <dbReference type="EMBL" id="MEJ7136979.1"/>
    </source>
</evidence>
<evidence type="ECO:0000313" key="2">
    <source>
        <dbReference type="Proteomes" id="UP001364695"/>
    </source>
</evidence>
<accession>A0ACC6NYE8</accession>
<keyword evidence="2" id="KW-1185">Reference proteome</keyword>
<protein>
    <submittedName>
        <fullName evidence="1">CbtA family protein</fullName>
    </submittedName>
</protein>
<proteinExistence type="predicted"/>
<comment type="caution">
    <text evidence="1">The sequence shown here is derived from an EMBL/GenBank/DDBJ whole genome shotgun (WGS) entry which is preliminary data.</text>
</comment>